<dbReference type="InterPro" id="IPR021055">
    <property type="entry name" value="T4BSS_IcmL/DotI"/>
</dbReference>
<keyword evidence="1" id="KW-0812">Transmembrane</keyword>
<dbReference type="Pfam" id="PF11393">
    <property type="entry name" value="T4BSS_DotI_IcmL"/>
    <property type="match status" value="1"/>
</dbReference>
<organism evidence="2 3">
    <name type="scientific">Marinobacterium stanieri</name>
    <dbReference type="NCBI Taxonomy" id="49186"/>
    <lineage>
        <taxon>Bacteria</taxon>
        <taxon>Pseudomonadati</taxon>
        <taxon>Pseudomonadota</taxon>
        <taxon>Gammaproteobacteria</taxon>
        <taxon>Oceanospirillales</taxon>
        <taxon>Oceanospirillaceae</taxon>
        <taxon>Marinobacterium</taxon>
    </lineage>
</organism>
<dbReference type="AlphaFoldDB" id="A0A1N6XAH4"/>
<proteinExistence type="predicted"/>
<sequence length="238" mass="27157">MEPENQEQSRKKSVETARAQMNKSEQDVAAYRQIASVLSGVMTEDRVTREKSLSRWLSCSLALNIIMGVGLAVIAQPVTDIKVIQKRDDGSVAEVAVAEKAFYELRDIKSFARDRAISIHTWTYNNYVQAFEDERPYWDPRALSDYTGQLLDGGTFQRAREYRARYESVVPRPAKVTQQMLYSGHYRLYRVEVIVNEEVIDIEGIGSRTWNITMDIQEVPPEEGGGGLRVMRIDETVN</sequence>
<protein>
    <submittedName>
        <fullName evidence="2">Macrophage killing protein with similarity to conjugation protein</fullName>
    </submittedName>
</protein>
<dbReference type="STRING" id="49186.SAMN05421647_11349"/>
<evidence type="ECO:0000313" key="2">
    <source>
        <dbReference type="EMBL" id="SIQ99323.1"/>
    </source>
</evidence>
<accession>A0A1N6XAH4</accession>
<reference evidence="2 3" key="1">
    <citation type="submission" date="2017-01" db="EMBL/GenBank/DDBJ databases">
        <authorList>
            <person name="Mah S.A."/>
            <person name="Swanson W.J."/>
            <person name="Moy G.W."/>
            <person name="Vacquier V.D."/>
        </authorList>
    </citation>
    <scope>NUCLEOTIDE SEQUENCE [LARGE SCALE GENOMIC DNA]</scope>
    <source>
        <strain evidence="2 3">DSM 7027</strain>
    </source>
</reference>
<dbReference type="RefSeq" id="WP_076466086.1">
    <property type="nucleotide sequence ID" value="NZ_FTMN01000013.1"/>
</dbReference>
<dbReference type="Proteomes" id="UP000186895">
    <property type="component" value="Unassembled WGS sequence"/>
</dbReference>
<keyword evidence="1" id="KW-0472">Membrane</keyword>
<evidence type="ECO:0000313" key="3">
    <source>
        <dbReference type="Proteomes" id="UP000186895"/>
    </source>
</evidence>
<keyword evidence="3" id="KW-1185">Reference proteome</keyword>
<name>A0A1N6XAH4_9GAMM</name>
<gene>
    <name evidence="2" type="ORF">SAMN05421647_11349</name>
</gene>
<evidence type="ECO:0000256" key="1">
    <source>
        <dbReference type="SAM" id="Phobius"/>
    </source>
</evidence>
<keyword evidence="1" id="KW-1133">Transmembrane helix</keyword>
<feature type="transmembrane region" description="Helical" evidence="1">
    <location>
        <begin position="56"/>
        <end position="75"/>
    </location>
</feature>
<dbReference type="EMBL" id="FTMN01000013">
    <property type="protein sequence ID" value="SIQ99323.1"/>
    <property type="molecule type" value="Genomic_DNA"/>
</dbReference>